<dbReference type="EMBL" id="CP003364">
    <property type="protein sequence ID" value="AGA28865.1"/>
    <property type="molecule type" value="Genomic_DNA"/>
</dbReference>
<dbReference type="HOGENOM" id="CLU_1045438_0_0_0"/>
<evidence type="ECO:0008006" key="5">
    <source>
        <dbReference type="Google" id="ProtNLM"/>
    </source>
</evidence>
<dbReference type="STRING" id="886293.Sinac_4688"/>
<dbReference type="InterPro" id="IPR011990">
    <property type="entry name" value="TPR-like_helical_dom_sf"/>
</dbReference>
<dbReference type="OrthoDB" id="9926184at2"/>
<keyword evidence="2" id="KW-0812">Transmembrane</keyword>
<organism evidence="3 4">
    <name type="scientific">Singulisphaera acidiphila (strain ATCC BAA-1392 / DSM 18658 / VKM B-2454 / MOB10)</name>
    <dbReference type="NCBI Taxonomy" id="886293"/>
    <lineage>
        <taxon>Bacteria</taxon>
        <taxon>Pseudomonadati</taxon>
        <taxon>Planctomycetota</taxon>
        <taxon>Planctomycetia</taxon>
        <taxon>Isosphaerales</taxon>
        <taxon>Isosphaeraceae</taxon>
        <taxon>Singulisphaera</taxon>
    </lineage>
</organism>
<feature type="region of interest" description="Disordered" evidence="1">
    <location>
        <begin position="146"/>
        <end position="169"/>
    </location>
</feature>
<feature type="transmembrane region" description="Helical" evidence="2">
    <location>
        <begin position="21"/>
        <end position="44"/>
    </location>
</feature>
<dbReference type="Gene3D" id="1.10.287.1490">
    <property type="match status" value="1"/>
</dbReference>
<proteinExistence type="predicted"/>
<dbReference type="Proteomes" id="UP000010798">
    <property type="component" value="Chromosome"/>
</dbReference>
<keyword evidence="2" id="KW-1133">Transmembrane helix</keyword>
<dbReference type="Gene3D" id="1.25.40.10">
    <property type="entry name" value="Tetratricopeptide repeat domain"/>
    <property type="match status" value="1"/>
</dbReference>
<keyword evidence="2" id="KW-0472">Membrane</keyword>
<dbReference type="SUPFAM" id="SSF48452">
    <property type="entry name" value="TPR-like"/>
    <property type="match status" value="1"/>
</dbReference>
<name>L0DJ59_SINAD</name>
<evidence type="ECO:0000313" key="4">
    <source>
        <dbReference type="Proteomes" id="UP000010798"/>
    </source>
</evidence>
<sequence length="266" mass="28902">MVGPLKNRETCPAACKTQTPAIPMIVGVCALLAIVAASTTHSLAENPAATDRSAAASPADSVNTLKTEIERLSTRLKKLQERVETSSNPPSELNAIRTKMNELAQSTAALALLTKKVESLDARVAATDKQVASFREQVVAVKEQRKRAADSGQTAFPTHHPETPSDGDITTGINAFKASRYKEASDLFRALTVSRPDDARVWYYAALSHALATNQWKDETIRLFNKAVEREKAGTPAKALIDASLASVTEPSVKKWVDYFRRAAQR</sequence>
<dbReference type="RefSeq" id="WP_015247979.1">
    <property type="nucleotide sequence ID" value="NC_019892.1"/>
</dbReference>
<dbReference type="AlphaFoldDB" id="L0DJ59"/>
<protein>
    <recommendedName>
        <fullName evidence="5">Tetratricopeptide repeat protein</fullName>
    </recommendedName>
</protein>
<accession>L0DJ59</accession>
<reference evidence="3 4" key="1">
    <citation type="submission" date="2012-02" db="EMBL/GenBank/DDBJ databases">
        <title>Complete sequence of chromosome of Singulisphaera acidiphila DSM 18658.</title>
        <authorList>
            <consortium name="US DOE Joint Genome Institute (JGI-PGF)"/>
            <person name="Lucas S."/>
            <person name="Copeland A."/>
            <person name="Lapidus A."/>
            <person name="Glavina del Rio T."/>
            <person name="Dalin E."/>
            <person name="Tice H."/>
            <person name="Bruce D."/>
            <person name="Goodwin L."/>
            <person name="Pitluck S."/>
            <person name="Peters L."/>
            <person name="Ovchinnikova G."/>
            <person name="Chertkov O."/>
            <person name="Kyrpides N."/>
            <person name="Mavromatis K."/>
            <person name="Ivanova N."/>
            <person name="Brettin T."/>
            <person name="Detter J.C."/>
            <person name="Han C."/>
            <person name="Larimer F."/>
            <person name="Land M."/>
            <person name="Hauser L."/>
            <person name="Markowitz V."/>
            <person name="Cheng J.-F."/>
            <person name="Hugenholtz P."/>
            <person name="Woyke T."/>
            <person name="Wu D."/>
            <person name="Tindall B."/>
            <person name="Pomrenke H."/>
            <person name="Brambilla E."/>
            <person name="Klenk H.-P."/>
            <person name="Eisen J.A."/>
        </authorList>
    </citation>
    <scope>NUCLEOTIDE SEQUENCE [LARGE SCALE GENOMIC DNA]</scope>
    <source>
        <strain evidence="4">ATCC BAA-1392 / DSM 18658 / VKM B-2454 / MOB10</strain>
    </source>
</reference>
<keyword evidence="4" id="KW-1185">Reference proteome</keyword>
<evidence type="ECO:0000256" key="1">
    <source>
        <dbReference type="SAM" id="MobiDB-lite"/>
    </source>
</evidence>
<evidence type="ECO:0000256" key="2">
    <source>
        <dbReference type="SAM" id="Phobius"/>
    </source>
</evidence>
<evidence type="ECO:0000313" key="3">
    <source>
        <dbReference type="EMBL" id="AGA28865.1"/>
    </source>
</evidence>
<gene>
    <name evidence="3" type="ordered locus">Sinac_4688</name>
</gene>
<dbReference type="KEGG" id="saci:Sinac_4688"/>
<dbReference type="eggNOG" id="COG0457">
    <property type="taxonomic scope" value="Bacteria"/>
</dbReference>